<dbReference type="InterPro" id="IPR005196">
    <property type="entry name" value="Glyco_hydro_65_N"/>
</dbReference>
<evidence type="ECO:0000313" key="9">
    <source>
        <dbReference type="EMBL" id="KAF2645036.1"/>
    </source>
</evidence>
<dbReference type="Pfam" id="PF03636">
    <property type="entry name" value="Glyco_hydro_65N"/>
    <property type="match status" value="1"/>
</dbReference>
<dbReference type="InterPro" id="IPR012341">
    <property type="entry name" value="6hp_glycosidase-like_sf"/>
</dbReference>
<dbReference type="Proteomes" id="UP000799753">
    <property type="component" value="Unassembled WGS sequence"/>
</dbReference>
<dbReference type="Gene3D" id="2.70.98.40">
    <property type="entry name" value="Glycoside hydrolase, family 65, N-terminal domain"/>
    <property type="match status" value="1"/>
</dbReference>
<evidence type="ECO:0000259" key="7">
    <source>
        <dbReference type="Pfam" id="PF03632"/>
    </source>
</evidence>
<evidence type="ECO:0000256" key="2">
    <source>
        <dbReference type="ARBA" id="ARBA00006768"/>
    </source>
</evidence>
<comment type="similarity">
    <text evidence="2">Belongs to the glycosyl hydrolase 65 family.</text>
</comment>
<dbReference type="EC" id="3.2.1.28" evidence="3"/>
<dbReference type="InterPro" id="IPR008928">
    <property type="entry name" value="6-hairpin_glycosidase_sf"/>
</dbReference>
<dbReference type="SUPFAM" id="SSF74650">
    <property type="entry name" value="Galactose mutarotase-like"/>
    <property type="match status" value="1"/>
</dbReference>
<dbReference type="GO" id="GO:0004555">
    <property type="term" value="F:alpha,alpha-trehalase activity"/>
    <property type="evidence" value="ECO:0007669"/>
    <property type="project" value="UniProtKB-EC"/>
</dbReference>
<dbReference type="GO" id="GO:0009277">
    <property type="term" value="C:fungal-type cell wall"/>
    <property type="evidence" value="ECO:0007669"/>
    <property type="project" value="TreeGrafter"/>
</dbReference>
<dbReference type="PANTHER" id="PTHR11051">
    <property type="entry name" value="GLYCOSYL HYDROLASE-RELATED"/>
    <property type="match status" value="1"/>
</dbReference>
<dbReference type="SUPFAM" id="SSF48208">
    <property type="entry name" value="Six-hairpin glycosidases"/>
    <property type="match status" value="1"/>
</dbReference>
<dbReference type="OrthoDB" id="200349at2759"/>
<gene>
    <name evidence="9" type="ORF">P280DRAFT_186014</name>
</gene>
<evidence type="ECO:0000313" key="10">
    <source>
        <dbReference type="Proteomes" id="UP000799753"/>
    </source>
</evidence>
<dbReference type="GO" id="GO:0030246">
    <property type="term" value="F:carbohydrate binding"/>
    <property type="evidence" value="ECO:0007669"/>
    <property type="project" value="InterPro"/>
</dbReference>
<feature type="domain" description="Glycoside hydrolase family 65 central catalytic" evidence="7">
    <location>
        <begin position="397"/>
        <end position="622"/>
    </location>
</feature>
<accession>A0A6A6SB17</accession>
<dbReference type="EMBL" id="MU006778">
    <property type="protein sequence ID" value="KAF2645036.1"/>
    <property type="molecule type" value="Genomic_DNA"/>
</dbReference>
<comment type="catalytic activity">
    <reaction evidence="1">
        <text>alpha,alpha-trehalose + H2O = alpha-D-glucose + beta-D-glucose</text>
        <dbReference type="Rhea" id="RHEA:32675"/>
        <dbReference type="ChEBI" id="CHEBI:15377"/>
        <dbReference type="ChEBI" id="CHEBI:15903"/>
        <dbReference type="ChEBI" id="CHEBI:16551"/>
        <dbReference type="ChEBI" id="CHEBI:17925"/>
        <dbReference type="EC" id="3.2.1.28"/>
    </reaction>
</comment>
<name>A0A6A6SB17_9PLEO</name>
<proteinExistence type="inferred from homology"/>
<dbReference type="Pfam" id="PF03632">
    <property type="entry name" value="Glyco_hydro_65m"/>
    <property type="match status" value="1"/>
</dbReference>
<reference evidence="9" key="1">
    <citation type="journal article" date="2020" name="Stud. Mycol.">
        <title>101 Dothideomycetes genomes: a test case for predicting lifestyles and emergence of pathogens.</title>
        <authorList>
            <person name="Haridas S."/>
            <person name="Albert R."/>
            <person name="Binder M."/>
            <person name="Bloem J."/>
            <person name="Labutti K."/>
            <person name="Salamov A."/>
            <person name="Andreopoulos B."/>
            <person name="Baker S."/>
            <person name="Barry K."/>
            <person name="Bills G."/>
            <person name="Bluhm B."/>
            <person name="Cannon C."/>
            <person name="Castanera R."/>
            <person name="Culley D."/>
            <person name="Daum C."/>
            <person name="Ezra D."/>
            <person name="Gonzalez J."/>
            <person name="Henrissat B."/>
            <person name="Kuo A."/>
            <person name="Liang C."/>
            <person name="Lipzen A."/>
            <person name="Lutzoni F."/>
            <person name="Magnuson J."/>
            <person name="Mondo S."/>
            <person name="Nolan M."/>
            <person name="Ohm R."/>
            <person name="Pangilinan J."/>
            <person name="Park H.-J."/>
            <person name="Ramirez L."/>
            <person name="Alfaro M."/>
            <person name="Sun H."/>
            <person name="Tritt A."/>
            <person name="Yoshinaga Y."/>
            <person name="Zwiers L.-H."/>
            <person name="Turgeon B."/>
            <person name="Goodwin S."/>
            <person name="Spatafora J."/>
            <person name="Crous P."/>
            <person name="Grigoriev I."/>
        </authorList>
    </citation>
    <scope>NUCLEOTIDE SEQUENCE</scope>
    <source>
        <strain evidence="9">CBS 473.64</strain>
    </source>
</reference>
<dbReference type="InterPro" id="IPR011013">
    <property type="entry name" value="Gal_mutarotase_sf_dom"/>
</dbReference>
<evidence type="ECO:0000256" key="1">
    <source>
        <dbReference type="ARBA" id="ARBA00001576"/>
    </source>
</evidence>
<dbReference type="Gene3D" id="1.50.10.10">
    <property type="match status" value="1"/>
</dbReference>
<keyword evidence="10" id="KW-1185">Reference proteome</keyword>
<feature type="chain" id="PRO_5025542157" description="alpha,alpha-trehalase" evidence="6">
    <location>
        <begin position="23"/>
        <end position="1025"/>
    </location>
</feature>
<evidence type="ECO:0000256" key="4">
    <source>
        <dbReference type="ARBA" id="ARBA00022801"/>
    </source>
</evidence>
<dbReference type="AlphaFoldDB" id="A0A6A6SB17"/>
<evidence type="ECO:0000259" key="8">
    <source>
        <dbReference type="Pfam" id="PF03636"/>
    </source>
</evidence>
<dbReference type="InterPro" id="IPR005195">
    <property type="entry name" value="Glyco_hydro_65_M"/>
</dbReference>
<organism evidence="9 10">
    <name type="scientific">Massarina eburnea CBS 473.64</name>
    <dbReference type="NCBI Taxonomy" id="1395130"/>
    <lineage>
        <taxon>Eukaryota</taxon>
        <taxon>Fungi</taxon>
        <taxon>Dikarya</taxon>
        <taxon>Ascomycota</taxon>
        <taxon>Pezizomycotina</taxon>
        <taxon>Dothideomycetes</taxon>
        <taxon>Pleosporomycetidae</taxon>
        <taxon>Pleosporales</taxon>
        <taxon>Massarineae</taxon>
        <taxon>Massarinaceae</taxon>
        <taxon>Massarina</taxon>
    </lineage>
</organism>
<feature type="domain" description="Glycoside hydrolase family 65 N-terminal" evidence="8">
    <location>
        <begin position="48"/>
        <end position="313"/>
    </location>
</feature>
<keyword evidence="6" id="KW-0732">Signal</keyword>
<evidence type="ECO:0000256" key="6">
    <source>
        <dbReference type="SAM" id="SignalP"/>
    </source>
</evidence>
<keyword evidence="4" id="KW-0378">Hydrolase</keyword>
<dbReference type="GO" id="GO:0005993">
    <property type="term" value="P:trehalose catabolic process"/>
    <property type="evidence" value="ECO:0007669"/>
    <property type="project" value="TreeGrafter"/>
</dbReference>
<keyword evidence="5" id="KW-0325">Glycoprotein</keyword>
<dbReference type="InterPro" id="IPR037018">
    <property type="entry name" value="GH65_N"/>
</dbReference>
<evidence type="ECO:0000256" key="3">
    <source>
        <dbReference type="ARBA" id="ARBA00012757"/>
    </source>
</evidence>
<evidence type="ECO:0000256" key="5">
    <source>
        <dbReference type="ARBA" id="ARBA00023180"/>
    </source>
</evidence>
<dbReference type="PANTHER" id="PTHR11051:SF8">
    <property type="entry name" value="PROTEIN-GLUCOSYLGALACTOSYLHYDROXYLYSINE GLUCOSIDASE"/>
    <property type="match status" value="1"/>
</dbReference>
<feature type="signal peptide" evidence="6">
    <location>
        <begin position="1"/>
        <end position="22"/>
    </location>
</feature>
<protein>
    <recommendedName>
        <fullName evidence="3">alpha,alpha-trehalase</fullName>
        <ecNumber evidence="3">3.2.1.28</ecNumber>
    </recommendedName>
</protein>
<dbReference type="FunFam" id="1.50.10.10:FF:000032">
    <property type="entry name" value="Vacuolar acid trehalase"/>
    <property type="match status" value="1"/>
</dbReference>
<sequence>MRRPRFFGAALVLLTAFRTIHATNIFKFNDTEWDEDHWILRTHVLAPGQYQNRISLANGYFGINLAAVGPFFEIDNGTSGDTSSGWPLFDTRQTFGTIAGFYGIQNETSGSNYAWLNQYGWESFISGVPHWSGLLVECEGELLNANTSPDHISNFATSLEVEAGVMTWTYEWRPGGGASDPINIEYRMFIHKLHINQAAVQLKLTAIRDLNVTVYDVLEGTGAMRTDFVDKKFETDSPTIWTAVSPLGLPNITAYIYSTFKGDEWVDTSTRREITEGVFSSANASSIGQAVQVKLQAGQTSEISKFVGAASSDAFSDPKGTASHASVTGALAGYATLLDTHIKEWREILPRHAVDRYHYPNGSLPVDEQIHELQLLSVTNPFQILQNTVGPNAIRAAGNNTRLNVHSVPVCGLGADCYGGLIFWDAETWMALGLQVSHPEHIETVVNYRVDKYPQAKENIKMAFSSSKNETGRFTGGAVYPWTSGRDGNCTGTGPCFDYEYHLNGDIAIALRNQYVVSGDWKRFKEEFLPINNDIAYFYGEALDFNKSSGFYELWNATDPDEYANNVNNVGFTTALIQKHLNETNELNRMFGLPENETWKNIVPRMRLPVNEDVGIVLEYDTMNGSITVKQADVVLTDDILHYDNPYSIANLDYYANKQSKDGPGMTYATFSIVANEISPSGCSSFTYDIYSAHPYIRLPWFQYSEQMIDNFFTNGGTHPAFPFLTGMGGSNRIGIFGYLGLRLFVDKLDIDPSLPPQIEHLDYRTFYWQGYGINATSNATHTTLSRMPDHILSTANPDYKDHIPVTLGTRADNFALGTTSLTVPNRMIGQTPTVQNNILQCKPVIPPKSNYLPGQLPIAAVDGASSTKWQPYDASRTNYLTVDLGHTSFYPIKEVLMDWGSTPPQYYEVLFTNVSLPPFGPDADIRNITAGSVQISEPYDPSMVYVIQPVRNNQTNQSVPRDPQDGVHWSGRYAHLGIRGNMWNETAFDGATVAEWNVVRWTDEEMERIDSLLPKEGIVESAVQ</sequence>